<sequence>MTCLCWVVFSFVLICLITNVFSQECSYDFECEEGKVCCKVHQLDEGFCLESTDLTHVYCRQRCKDDSDCPYGKTCSTRLSDGKSFCWETTDTTDATDATDATDTTDATDAYQPEPFTSPEVDLPTIPDVKPVTYELDGPYYDTNDADTESSGSGTLYLLLVFAVIAKFLLCFGCWRVKYARYFQQRRMVTLIVAQTEQTEARQNTASPRATCDNEMQPGNAYSNAAVVDAGDVTPPLPFDAPPPYNSSTFEQSKNVNEEPANAVEMQTGSSTPNPRRWAPFKEEEVSLLPTISGTQPEGAEEFKQH</sequence>
<keyword evidence="5" id="KW-1185">Reference proteome</keyword>
<dbReference type="EMBL" id="RCHS01003253">
    <property type="protein sequence ID" value="RMX42905.1"/>
    <property type="molecule type" value="Genomic_DNA"/>
</dbReference>
<accession>A0A3M6TNB5</accession>
<dbReference type="Proteomes" id="UP000275408">
    <property type="component" value="Unassembled WGS sequence"/>
</dbReference>
<gene>
    <name evidence="4" type="ORF">pdam_00005172</name>
</gene>
<protein>
    <submittedName>
        <fullName evidence="4">Uncharacterized protein</fullName>
    </submittedName>
</protein>
<feature type="chain" id="PRO_5018243529" evidence="3">
    <location>
        <begin position="23"/>
        <end position="306"/>
    </location>
</feature>
<feature type="region of interest" description="Disordered" evidence="1">
    <location>
        <begin position="239"/>
        <end position="306"/>
    </location>
</feature>
<reference evidence="4 5" key="1">
    <citation type="journal article" date="2018" name="Sci. Rep.">
        <title>Comparative analysis of the Pocillopora damicornis genome highlights role of immune system in coral evolution.</title>
        <authorList>
            <person name="Cunning R."/>
            <person name="Bay R.A."/>
            <person name="Gillette P."/>
            <person name="Baker A.C."/>
            <person name="Traylor-Knowles N."/>
        </authorList>
    </citation>
    <scope>NUCLEOTIDE SEQUENCE [LARGE SCALE GENOMIC DNA]</scope>
    <source>
        <strain evidence="4">RSMAS</strain>
        <tissue evidence="4">Whole animal</tissue>
    </source>
</reference>
<keyword evidence="2" id="KW-0812">Transmembrane</keyword>
<evidence type="ECO:0000256" key="1">
    <source>
        <dbReference type="SAM" id="MobiDB-lite"/>
    </source>
</evidence>
<evidence type="ECO:0000256" key="3">
    <source>
        <dbReference type="SAM" id="SignalP"/>
    </source>
</evidence>
<keyword evidence="2" id="KW-0472">Membrane</keyword>
<evidence type="ECO:0000256" key="2">
    <source>
        <dbReference type="SAM" id="Phobius"/>
    </source>
</evidence>
<keyword evidence="3" id="KW-0732">Signal</keyword>
<name>A0A3M6TNB5_POCDA</name>
<feature type="compositionally biased region" description="Polar residues" evidence="1">
    <location>
        <begin position="265"/>
        <end position="274"/>
    </location>
</feature>
<organism evidence="4 5">
    <name type="scientific">Pocillopora damicornis</name>
    <name type="common">Cauliflower coral</name>
    <name type="synonym">Millepora damicornis</name>
    <dbReference type="NCBI Taxonomy" id="46731"/>
    <lineage>
        <taxon>Eukaryota</taxon>
        <taxon>Metazoa</taxon>
        <taxon>Cnidaria</taxon>
        <taxon>Anthozoa</taxon>
        <taxon>Hexacorallia</taxon>
        <taxon>Scleractinia</taxon>
        <taxon>Astrocoeniina</taxon>
        <taxon>Pocilloporidae</taxon>
        <taxon>Pocillopora</taxon>
    </lineage>
</organism>
<dbReference type="AlphaFoldDB" id="A0A3M6TNB5"/>
<feature type="transmembrane region" description="Helical" evidence="2">
    <location>
        <begin position="156"/>
        <end position="177"/>
    </location>
</feature>
<evidence type="ECO:0000313" key="5">
    <source>
        <dbReference type="Proteomes" id="UP000275408"/>
    </source>
</evidence>
<feature type="signal peptide" evidence="3">
    <location>
        <begin position="1"/>
        <end position="22"/>
    </location>
</feature>
<feature type="compositionally biased region" description="Low complexity" evidence="1">
    <location>
        <begin position="97"/>
        <end position="110"/>
    </location>
</feature>
<feature type="region of interest" description="Disordered" evidence="1">
    <location>
        <begin position="97"/>
        <end position="124"/>
    </location>
</feature>
<evidence type="ECO:0000313" key="4">
    <source>
        <dbReference type="EMBL" id="RMX42905.1"/>
    </source>
</evidence>
<keyword evidence="2" id="KW-1133">Transmembrane helix</keyword>
<feature type="compositionally biased region" description="Polar residues" evidence="1">
    <location>
        <begin position="246"/>
        <end position="255"/>
    </location>
</feature>
<proteinExistence type="predicted"/>
<comment type="caution">
    <text evidence="4">The sequence shown here is derived from an EMBL/GenBank/DDBJ whole genome shotgun (WGS) entry which is preliminary data.</text>
</comment>